<dbReference type="EMBL" id="LAZR01037813">
    <property type="protein sequence ID" value="KKL21220.1"/>
    <property type="molecule type" value="Genomic_DNA"/>
</dbReference>
<accession>A0A0F9BHD7</accession>
<comment type="caution">
    <text evidence="1">The sequence shown here is derived from an EMBL/GenBank/DDBJ whole genome shotgun (WGS) entry which is preliminary data.</text>
</comment>
<proteinExistence type="predicted"/>
<reference evidence="1" key="1">
    <citation type="journal article" date="2015" name="Nature">
        <title>Complex archaea that bridge the gap between prokaryotes and eukaryotes.</title>
        <authorList>
            <person name="Spang A."/>
            <person name="Saw J.H."/>
            <person name="Jorgensen S.L."/>
            <person name="Zaremba-Niedzwiedzka K."/>
            <person name="Martijn J."/>
            <person name="Lind A.E."/>
            <person name="van Eijk R."/>
            <person name="Schleper C."/>
            <person name="Guy L."/>
            <person name="Ettema T.J."/>
        </authorList>
    </citation>
    <scope>NUCLEOTIDE SEQUENCE</scope>
</reference>
<protein>
    <submittedName>
        <fullName evidence="1">Uncharacterized protein</fullName>
    </submittedName>
</protein>
<gene>
    <name evidence="1" type="ORF">LCGC14_2447660</name>
</gene>
<dbReference type="AlphaFoldDB" id="A0A0F9BHD7"/>
<name>A0A0F9BHD7_9ZZZZ</name>
<evidence type="ECO:0000313" key="1">
    <source>
        <dbReference type="EMBL" id="KKL21220.1"/>
    </source>
</evidence>
<organism evidence="1">
    <name type="scientific">marine sediment metagenome</name>
    <dbReference type="NCBI Taxonomy" id="412755"/>
    <lineage>
        <taxon>unclassified sequences</taxon>
        <taxon>metagenomes</taxon>
        <taxon>ecological metagenomes</taxon>
    </lineage>
</organism>
<sequence>MNILVQKEQSIKIIIEGESFLLTAKEAYSLECGLADARKELQDDIELAKKAKENNF</sequence>